<feature type="domain" description="WYL" evidence="1">
    <location>
        <begin position="255"/>
        <end position="311"/>
    </location>
</feature>
<evidence type="ECO:0000259" key="1">
    <source>
        <dbReference type="Pfam" id="PF13280"/>
    </source>
</evidence>
<evidence type="ECO:0000313" key="3">
    <source>
        <dbReference type="Proteomes" id="UP000662185"/>
    </source>
</evidence>
<dbReference type="InterPro" id="IPR023816">
    <property type="entry name" value="CRISPR-assoc_CYA0889"/>
</dbReference>
<name>A0A926WKI1_9NOST</name>
<evidence type="ECO:0000313" key="2">
    <source>
        <dbReference type="EMBL" id="MBD2295121.1"/>
    </source>
</evidence>
<dbReference type="Proteomes" id="UP000662185">
    <property type="component" value="Unassembled WGS sequence"/>
</dbReference>
<keyword evidence="3" id="KW-1185">Reference proteome</keyword>
<dbReference type="AlphaFoldDB" id="A0A926WKI1"/>
<dbReference type="InterPro" id="IPR026881">
    <property type="entry name" value="WYL_dom"/>
</dbReference>
<protein>
    <submittedName>
        <fullName evidence="2">TIGR03985 family CRISPR-associated protein</fullName>
    </submittedName>
</protein>
<dbReference type="EMBL" id="JACJQU010000010">
    <property type="protein sequence ID" value="MBD2295121.1"/>
    <property type="molecule type" value="Genomic_DNA"/>
</dbReference>
<dbReference type="RefSeq" id="WP_190562189.1">
    <property type="nucleotide sequence ID" value="NZ_JACJQU010000010.1"/>
</dbReference>
<sequence>MTNDYLFTDIPQVELLQWLARGSLKQNLSRSIRLWVWLRSLYGEDQERLPLTNGFTLADWRDAFFTATHPKGEAIPKLHDPHCNCAKTTAVWLFNENTGISESEWKRSLISHLGISQSPPENIPPISSTKNINIIQSVGDLEKLLQQRLFAVTRRSLQADLTLLAELGWLEYNGEKYYHVQKLPSRPITHKINSADLDFLNQEDLADIARNLSQNIAGVQRFFLKLDYVVTATDEVDNWQYELKQLWQQTPVPPIKLTYDSARLGQDVECFVYPVCVYYVQRAVYLCAFGQSPDRKTDWYNFRLDRIQDITAIDWTNPQIPSILQQRYHQRDLPNPEEIELQMSKSWGFDFYLPSRIMLLRFERDYHDRYIQNTFRHDTFELISHAKAKSLIRQYTPEQEQQQTLIKLLDSRSPDDAYYKVNYRHGDNNVIMRLRAWRPKLEVIMPQDLRQKIAADITKEMQFYQDLLNL</sequence>
<comment type="caution">
    <text evidence="2">The sequence shown here is derived from an EMBL/GenBank/DDBJ whole genome shotgun (WGS) entry which is preliminary data.</text>
</comment>
<dbReference type="NCBIfam" id="TIGR03985">
    <property type="entry name" value="TIGR03985 family CRISPR-associated protein"/>
    <property type="match status" value="1"/>
</dbReference>
<accession>A0A926WKI1</accession>
<gene>
    <name evidence="2" type="ORF">H6G06_16945</name>
</gene>
<reference evidence="3" key="1">
    <citation type="journal article" date="2020" name="ISME J.">
        <title>Comparative genomics reveals insights into cyanobacterial evolution and habitat adaptation.</title>
        <authorList>
            <person name="Chen M.Y."/>
            <person name="Teng W.K."/>
            <person name="Zhao L."/>
            <person name="Hu C.X."/>
            <person name="Zhou Y.K."/>
            <person name="Han B.P."/>
            <person name="Song L.R."/>
            <person name="Shu W.S."/>
        </authorList>
    </citation>
    <scope>NUCLEOTIDE SEQUENCE [LARGE SCALE GENOMIC DNA]</scope>
    <source>
        <strain evidence="3">FACHB-251</strain>
    </source>
</reference>
<organism evidence="2 3">
    <name type="scientific">Anabaena sphaerica FACHB-251</name>
    <dbReference type="NCBI Taxonomy" id="2692883"/>
    <lineage>
        <taxon>Bacteria</taxon>
        <taxon>Bacillati</taxon>
        <taxon>Cyanobacteriota</taxon>
        <taxon>Cyanophyceae</taxon>
        <taxon>Nostocales</taxon>
        <taxon>Nostocaceae</taxon>
        <taxon>Anabaena</taxon>
    </lineage>
</organism>
<dbReference type="Pfam" id="PF13280">
    <property type="entry name" value="WYL"/>
    <property type="match status" value="1"/>
</dbReference>
<proteinExistence type="predicted"/>